<organism evidence="2 3">
    <name type="scientific">Rhododendron simsii</name>
    <name type="common">Sims's rhododendron</name>
    <dbReference type="NCBI Taxonomy" id="118357"/>
    <lineage>
        <taxon>Eukaryota</taxon>
        <taxon>Viridiplantae</taxon>
        <taxon>Streptophyta</taxon>
        <taxon>Embryophyta</taxon>
        <taxon>Tracheophyta</taxon>
        <taxon>Spermatophyta</taxon>
        <taxon>Magnoliopsida</taxon>
        <taxon>eudicotyledons</taxon>
        <taxon>Gunneridae</taxon>
        <taxon>Pentapetalae</taxon>
        <taxon>asterids</taxon>
        <taxon>Ericales</taxon>
        <taxon>Ericaceae</taxon>
        <taxon>Ericoideae</taxon>
        <taxon>Rhodoreae</taxon>
        <taxon>Rhododendron</taxon>
    </lineage>
</organism>
<name>A0A834LDY2_RHOSS</name>
<evidence type="ECO:0000313" key="2">
    <source>
        <dbReference type="EMBL" id="KAF7135396.1"/>
    </source>
</evidence>
<gene>
    <name evidence="2" type="ORF">RHSIM_Rhsim08G0167800</name>
</gene>
<dbReference type="AlphaFoldDB" id="A0A834LDY2"/>
<sequence length="88" mass="9292">MEATSSSYEVPAETSYNYNRGRSDASAARAKHGNNKVGEGLARTKAVASTGVKKVKEGTSTAIHWIKDKCHHKPTSATATPAPIFSSS</sequence>
<feature type="compositionally biased region" description="Polar residues" evidence="1">
    <location>
        <begin position="1"/>
        <end position="20"/>
    </location>
</feature>
<protein>
    <submittedName>
        <fullName evidence="2">Uncharacterized protein</fullName>
    </submittedName>
</protein>
<dbReference type="Proteomes" id="UP000626092">
    <property type="component" value="Unassembled WGS sequence"/>
</dbReference>
<dbReference type="EMBL" id="WJXA01000008">
    <property type="protein sequence ID" value="KAF7135396.1"/>
    <property type="molecule type" value="Genomic_DNA"/>
</dbReference>
<dbReference type="PANTHER" id="PTHR33386:SF5">
    <property type="entry name" value="OS02G0740600 PROTEIN"/>
    <property type="match status" value="1"/>
</dbReference>
<dbReference type="PANTHER" id="PTHR33386">
    <property type="entry name" value="OS02G0740600 PROTEIN"/>
    <property type="match status" value="1"/>
</dbReference>
<evidence type="ECO:0000313" key="3">
    <source>
        <dbReference type="Proteomes" id="UP000626092"/>
    </source>
</evidence>
<reference evidence="2" key="1">
    <citation type="submission" date="2019-11" db="EMBL/GenBank/DDBJ databases">
        <authorList>
            <person name="Liu Y."/>
            <person name="Hou J."/>
            <person name="Li T.-Q."/>
            <person name="Guan C.-H."/>
            <person name="Wu X."/>
            <person name="Wu H.-Z."/>
            <person name="Ling F."/>
            <person name="Zhang R."/>
            <person name="Shi X.-G."/>
            <person name="Ren J.-P."/>
            <person name="Chen E.-F."/>
            <person name="Sun J.-M."/>
        </authorList>
    </citation>
    <scope>NUCLEOTIDE SEQUENCE</scope>
    <source>
        <strain evidence="2">Adult_tree_wgs_1</strain>
        <tissue evidence="2">Leaves</tissue>
    </source>
</reference>
<proteinExistence type="predicted"/>
<accession>A0A834LDY2</accession>
<feature type="region of interest" description="Disordered" evidence="1">
    <location>
        <begin position="1"/>
        <end position="39"/>
    </location>
</feature>
<dbReference type="OrthoDB" id="1905524at2759"/>
<evidence type="ECO:0000256" key="1">
    <source>
        <dbReference type="SAM" id="MobiDB-lite"/>
    </source>
</evidence>
<keyword evidence="3" id="KW-1185">Reference proteome</keyword>
<comment type="caution">
    <text evidence="2">The sequence shown here is derived from an EMBL/GenBank/DDBJ whole genome shotgun (WGS) entry which is preliminary data.</text>
</comment>